<reference evidence="4" key="1">
    <citation type="submission" date="2019-10" db="EMBL/GenBank/DDBJ databases">
        <title>Lacipirellula parvula gen. nov., sp. nov., representing a lineage of planctomycetes widespread in freshwater anoxic habitats, and description of the family Lacipirellulaceae.</title>
        <authorList>
            <person name="Dedysh S.N."/>
            <person name="Kulichevskaya I.S."/>
            <person name="Beletsky A.V."/>
            <person name="Rakitin A.L."/>
            <person name="Mardanov A.V."/>
            <person name="Ivanova A.A."/>
            <person name="Saltykova V.X."/>
            <person name="Rijpstra W.I.C."/>
            <person name="Sinninghe Damste J.S."/>
            <person name="Ravin N.V."/>
        </authorList>
    </citation>
    <scope>NUCLEOTIDE SEQUENCE [LARGE SCALE GENOMIC DNA]</scope>
    <source>
        <strain evidence="4">PX69</strain>
    </source>
</reference>
<feature type="compositionally biased region" description="Basic and acidic residues" evidence="1">
    <location>
        <begin position="515"/>
        <end position="527"/>
    </location>
</feature>
<dbReference type="EMBL" id="AP021861">
    <property type="protein sequence ID" value="BBO32043.1"/>
    <property type="molecule type" value="Genomic_DNA"/>
</dbReference>
<keyword evidence="4" id="KW-1185">Reference proteome</keyword>
<accession>A0A5K7XCJ3</accession>
<sequence>MNSNSSAFRKIVYLLILMMIAAPIVWLGRPSSPGDQGGVLAKERTDARLGQADLGAIDPASETIRLATLGLRGIAVTLLWQHANDMKKKEDWTKFQSTLEQLARLQPYFIKVWQYQAWNLSYNVSVELDNVRDRFYYVKQGIQYLLEGVGYNRDHPRLLDDLGWFTGNKVGRADEHEIYRKLYKLDEELNPDDNPALRDNWLASKRWYEQAIASIDEKGQSLSTMNPTTFFDSPARSQISHAEALEEEGTFGETAKRAWREGARLWKEYGDREMKSTDDFMIRLTDETKWKLEAARLRNQLDELSPGVEQKMKDDAQAQLTPEQRRVWEASPINPTADEQKWQQEATAMMDFSVPKIAARIAKEQPEKAALAQSLATRIEDANRRANLIASNRDVANYEYWRIRCDLEQSPESLKARELAHQAALTFKDGDPKKAAELYEQCFVEWGKALDQFPEMPKDSTTGGDLMEFVDAYAKVLEQLDQSLEDDDVAERFALWELLEINDQTRKYDAAIEKQHAREGKIKRDDTLIDPTDALPK</sequence>
<keyword evidence="2" id="KW-0472">Membrane</keyword>
<dbReference type="RefSeq" id="WP_152098083.1">
    <property type="nucleotide sequence ID" value="NZ_AP021861.1"/>
</dbReference>
<keyword evidence="2" id="KW-0812">Transmembrane</keyword>
<dbReference type="Proteomes" id="UP000326837">
    <property type="component" value="Chromosome"/>
</dbReference>
<name>A0A5K7XCJ3_9BACT</name>
<dbReference type="AlphaFoldDB" id="A0A5K7XCJ3"/>
<keyword evidence="2" id="KW-1133">Transmembrane helix</keyword>
<evidence type="ECO:0000256" key="1">
    <source>
        <dbReference type="SAM" id="MobiDB-lite"/>
    </source>
</evidence>
<organism evidence="3 4">
    <name type="scientific">Lacipirellula parvula</name>
    <dbReference type="NCBI Taxonomy" id="2650471"/>
    <lineage>
        <taxon>Bacteria</taxon>
        <taxon>Pseudomonadati</taxon>
        <taxon>Planctomycetota</taxon>
        <taxon>Planctomycetia</taxon>
        <taxon>Pirellulales</taxon>
        <taxon>Lacipirellulaceae</taxon>
        <taxon>Lacipirellula</taxon>
    </lineage>
</organism>
<evidence type="ECO:0000313" key="4">
    <source>
        <dbReference type="Proteomes" id="UP000326837"/>
    </source>
</evidence>
<evidence type="ECO:0000313" key="3">
    <source>
        <dbReference type="EMBL" id="BBO32043.1"/>
    </source>
</evidence>
<protein>
    <recommendedName>
        <fullName evidence="5">IRE (Iron responsive element)</fullName>
    </recommendedName>
</protein>
<evidence type="ECO:0008006" key="5">
    <source>
        <dbReference type="Google" id="ProtNLM"/>
    </source>
</evidence>
<feature type="region of interest" description="Disordered" evidence="1">
    <location>
        <begin position="515"/>
        <end position="537"/>
    </location>
</feature>
<evidence type="ECO:0000256" key="2">
    <source>
        <dbReference type="SAM" id="Phobius"/>
    </source>
</evidence>
<dbReference type="KEGG" id="lpav:PLANPX_1655"/>
<proteinExistence type="predicted"/>
<feature type="transmembrane region" description="Helical" evidence="2">
    <location>
        <begin position="12"/>
        <end position="28"/>
    </location>
</feature>
<gene>
    <name evidence="3" type="ORF">PLANPX_1655</name>
</gene>